<organism evidence="1 2">
    <name type="scientific">Cyphomyrmex costatus</name>
    <dbReference type="NCBI Taxonomy" id="456900"/>
    <lineage>
        <taxon>Eukaryota</taxon>
        <taxon>Metazoa</taxon>
        <taxon>Ecdysozoa</taxon>
        <taxon>Arthropoda</taxon>
        <taxon>Hexapoda</taxon>
        <taxon>Insecta</taxon>
        <taxon>Pterygota</taxon>
        <taxon>Neoptera</taxon>
        <taxon>Endopterygota</taxon>
        <taxon>Hymenoptera</taxon>
        <taxon>Apocrita</taxon>
        <taxon>Aculeata</taxon>
        <taxon>Formicoidea</taxon>
        <taxon>Formicidae</taxon>
        <taxon>Myrmicinae</taxon>
        <taxon>Cyphomyrmex</taxon>
    </lineage>
</organism>
<gene>
    <name evidence="1" type="ORF">ALC62_02273</name>
</gene>
<keyword evidence="2" id="KW-1185">Reference proteome</keyword>
<dbReference type="Proteomes" id="UP000078542">
    <property type="component" value="Unassembled WGS sequence"/>
</dbReference>
<evidence type="ECO:0000313" key="1">
    <source>
        <dbReference type="EMBL" id="KYN06773.1"/>
    </source>
</evidence>
<evidence type="ECO:0008006" key="3">
    <source>
        <dbReference type="Google" id="ProtNLM"/>
    </source>
</evidence>
<dbReference type="EMBL" id="KQ976964">
    <property type="protein sequence ID" value="KYN06773.1"/>
    <property type="molecule type" value="Genomic_DNA"/>
</dbReference>
<reference evidence="1 2" key="1">
    <citation type="submission" date="2016-03" db="EMBL/GenBank/DDBJ databases">
        <title>Cyphomyrmex costatus WGS genome.</title>
        <authorList>
            <person name="Nygaard S."/>
            <person name="Hu H."/>
            <person name="Boomsma J."/>
            <person name="Zhang G."/>
        </authorList>
    </citation>
    <scope>NUCLEOTIDE SEQUENCE [LARGE SCALE GENOMIC DNA]</scope>
    <source>
        <strain evidence="1">MS0001</strain>
        <tissue evidence="1">Whole body</tissue>
    </source>
</reference>
<sequence length="57" mass="6998">DIKQRWRYLRDCYIKAKKKEHQYVPSGSATDVSLRKRTLFRFYQQMKFLNDVQVKSV</sequence>
<accession>A0A151IN47</accession>
<name>A0A151IN47_9HYME</name>
<dbReference type="AlphaFoldDB" id="A0A151IN47"/>
<proteinExistence type="predicted"/>
<protein>
    <recommendedName>
        <fullName evidence="3">MADF domain-containing protein</fullName>
    </recommendedName>
</protein>
<evidence type="ECO:0000313" key="2">
    <source>
        <dbReference type="Proteomes" id="UP000078542"/>
    </source>
</evidence>
<feature type="non-terminal residue" evidence="1">
    <location>
        <position position="1"/>
    </location>
</feature>